<dbReference type="InterPro" id="IPR009003">
    <property type="entry name" value="Peptidase_S1_PA"/>
</dbReference>
<evidence type="ECO:0000256" key="1">
    <source>
        <dbReference type="ARBA" id="ARBA00008764"/>
    </source>
</evidence>
<comment type="caution">
    <text evidence="8">The sequence shown here is derived from an EMBL/GenBank/DDBJ whole genome shotgun (WGS) entry which is preliminary data.</text>
</comment>
<evidence type="ECO:0000256" key="6">
    <source>
        <dbReference type="RuleBase" id="RU004296"/>
    </source>
</evidence>
<feature type="chain" id="PRO_5008447859" description="Serine protease" evidence="6">
    <location>
        <begin position="22"/>
        <end position="294"/>
    </location>
</feature>
<name>A0A1B8B6T4_FUSPO</name>
<dbReference type="PRINTS" id="PR00839">
    <property type="entry name" value="V8PROTEASE"/>
</dbReference>
<protein>
    <recommendedName>
        <fullName evidence="6">Serine protease</fullName>
        <ecNumber evidence="6">3.4.21.-</ecNumber>
    </recommendedName>
</protein>
<accession>A0A1B8B6T4</accession>
<keyword evidence="4 6" id="KW-0378">Hydrolase</keyword>
<dbReference type="PROSITE" id="PS50240">
    <property type="entry name" value="TRYPSIN_DOM"/>
    <property type="match status" value="1"/>
</dbReference>
<proteinExistence type="inferred from homology"/>
<dbReference type="OMA" id="IMSSYEW"/>
<evidence type="ECO:0000256" key="3">
    <source>
        <dbReference type="ARBA" id="ARBA00022729"/>
    </source>
</evidence>
<gene>
    <name evidence="8" type="ORF">FPOA_02375</name>
</gene>
<dbReference type="InterPro" id="IPR008256">
    <property type="entry name" value="Peptidase_S1B"/>
</dbReference>
<sequence>MVLLRYFIPIAILALCHPVIANEWVHGFNKQFENWDNPGGNIARIHHVPSDELLRYGQVPVLPARPLQPRIVFDGEDNRKNLDSDEYPYNLIRKISLDKVFCSGTAVGPRHFLTARHCLPDDPVPIKMESNNGRYPVSYATDIVIVKFRPTTDHPSPLDPTAMLCYMVEDFAVLVFDKPIFESDGYFGAKLYDEKDTFKPIYNHAGFNSITGTVKGMHQDNVRVTTYARCGRSLQLGADADVDGGQSGGPLYKMENGYAMQIGTLSTQDQRLGGMFCSGVNLVGCVAYARDMFP</sequence>
<dbReference type="SUPFAM" id="SSF50494">
    <property type="entry name" value="Trypsin-like serine proteases"/>
    <property type="match status" value="1"/>
</dbReference>
<dbReference type="EC" id="3.4.21.-" evidence="6"/>
<comment type="similarity">
    <text evidence="1 6">Belongs to the peptidase S1B family.</text>
</comment>
<evidence type="ECO:0000259" key="7">
    <source>
        <dbReference type="PROSITE" id="PS50240"/>
    </source>
</evidence>
<dbReference type="GO" id="GO:0006508">
    <property type="term" value="P:proteolysis"/>
    <property type="evidence" value="ECO:0007669"/>
    <property type="project" value="UniProtKB-KW"/>
</dbReference>
<dbReference type="InterPro" id="IPR001254">
    <property type="entry name" value="Trypsin_dom"/>
</dbReference>
<dbReference type="Pfam" id="PF00089">
    <property type="entry name" value="Trypsin"/>
    <property type="match status" value="1"/>
</dbReference>
<keyword evidence="5 6" id="KW-0720">Serine protease</keyword>
<dbReference type="Gene3D" id="2.40.10.10">
    <property type="entry name" value="Trypsin-like serine proteases"/>
    <property type="match status" value="2"/>
</dbReference>
<reference evidence="8 9" key="1">
    <citation type="submission" date="2016-06" db="EMBL/GenBank/DDBJ databases">
        <title>Living apart together: crosstalk between the core and supernumerary genomes in a fungal plant pathogen.</title>
        <authorList>
            <person name="Vanheule A."/>
            <person name="Audenaert K."/>
            <person name="Warris S."/>
            <person name="Van De Geest H."/>
            <person name="Schijlen E."/>
            <person name="Hofte M."/>
            <person name="De Saeger S."/>
            <person name="Haesaert G."/>
            <person name="Waalwijk C."/>
            <person name="Van Der Lee T."/>
        </authorList>
    </citation>
    <scope>NUCLEOTIDE SEQUENCE [LARGE SCALE GENOMIC DNA]</scope>
    <source>
        <strain evidence="8 9">2516</strain>
    </source>
</reference>
<dbReference type="EMBL" id="LYXU01000001">
    <property type="protein sequence ID" value="OBS28437.1"/>
    <property type="molecule type" value="Genomic_DNA"/>
</dbReference>
<keyword evidence="2 6" id="KW-0645">Protease</keyword>
<dbReference type="InterPro" id="IPR043504">
    <property type="entry name" value="Peptidase_S1_PA_chymotrypsin"/>
</dbReference>
<dbReference type="Proteomes" id="UP000091967">
    <property type="component" value="Unassembled WGS sequence"/>
</dbReference>
<evidence type="ECO:0000256" key="5">
    <source>
        <dbReference type="ARBA" id="ARBA00022825"/>
    </source>
</evidence>
<evidence type="ECO:0000256" key="4">
    <source>
        <dbReference type="ARBA" id="ARBA00022801"/>
    </source>
</evidence>
<evidence type="ECO:0000256" key="2">
    <source>
        <dbReference type="ARBA" id="ARBA00022670"/>
    </source>
</evidence>
<keyword evidence="3 6" id="KW-0732">Signal</keyword>
<dbReference type="GO" id="GO:0004252">
    <property type="term" value="F:serine-type endopeptidase activity"/>
    <property type="evidence" value="ECO:0007669"/>
    <property type="project" value="InterPro"/>
</dbReference>
<organism evidence="8 9">
    <name type="scientific">Fusarium poae</name>
    <dbReference type="NCBI Taxonomy" id="36050"/>
    <lineage>
        <taxon>Eukaryota</taxon>
        <taxon>Fungi</taxon>
        <taxon>Dikarya</taxon>
        <taxon>Ascomycota</taxon>
        <taxon>Pezizomycotina</taxon>
        <taxon>Sordariomycetes</taxon>
        <taxon>Hypocreomycetidae</taxon>
        <taxon>Hypocreales</taxon>
        <taxon>Nectriaceae</taxon>
        <taxon>Fusarium</taxon>
    </lineage>
</organism>
<feature type="signal peptide" evidence="6">
    <location>
        <begin position="1"/>
        <end position="21"/>
    </location>
</feature>
<dbReference type="STRING" id="36050.A0A1B8B6T4"/>
<dbReference type="AlphaFoldDB" id="A0A1B8B6T4"/>
<evidence type="ECO:0000313" key="9">
    <source>
        <dbReference type="Proteomes" id="UP000091967"/>
    </source>
</evidence>
<feature type="domain" description="Peptidase S1" evidence="7">
    <location>
        <begin position="72"/>
        <end position="290"/>
    </location>
</feature>
<keyword evidence="9" id="KW-1185">Reference proteome</keyword>
<evidence type="ECO:0000313" key="8">
    <source>
        <dbReference type="EMBL" id="OBS28437.1"/>
    </source>
</evidence>